<evidence type="ECO:0000313" key="2">
    <source>
        <dbReference type="Proteomes" id="UP000886998"/>
    </source>
</evidence>
<name>A0A8X7BV81_9ARAC</name>
<comment type="caution">
    <text evidence="1">The sequence shown here is derived from an EMBL/GenBank/DDBJ whole genome shotgun (WGS) entry which is preliminary data.</text>
</comment>
<protein>
    <submittedName>
        <fullName evidence="1">Uncharacterized protein</fullName>
    </submittedName>
</protein>
<dbReference type="AlphaFoldDB" id="A0A8X7BV81"/>
<sequence length="85" mass="9927">MDDIWNRRRLVDYRTDTYGEKKREKVGRALTFSGKGQKTKQGHLRHVSVEMGVRGHQNARLKGWDTQTIHQNPIVFVPGQNARNR</sequence>
<gene>
    <name evidence="1" type="ORF">TNIN_252031</name>
</gene>
<dbReference type="EMBL" id="BMAV01003902">
    <property type="protein sequence ID" value="GFY43862.1"/>
    <property type="molecule type" value="Genomic_DNA"/>
</dbReference>
<organism evidence="1 2">
    <name type="scientific">Trichonephila inaurata madagascariensis</name>
    <dbReference type="NCBI Taxonomy" id="2747483"/>
    <lineage>
        <taxon>Eukaryota</taxon>
        <taxon>Metazoa</taxon>
        <taxon>Ecdysozoa</taxon>
        <taxon>Arthropoda</taxon>
        <taxon>Chelicerata</taxon>
        <taxon>Arachnida</taxon>
        <taxon>Araneae</taxon>
        <taxon>Araneomorphae</taxon>
        <taxon>Entelegynae</taxon>
        <taxon>Araneoidea</taxon>
        <taxon>Nephilidae</taxon>
        <taxon>Trichonephila</taxon>
        <taxon>Trichonephila inaurata</taxon>
    </lineage>
</organism>
<keyword evidence="2" id="KW-1185">Reference proteome</keyword>
<proteinExistence type="predicted"/>
<dbReference type="Proteomes" id="UP000886998">
    <property type="component" value="Unassembled WGS sequence"/>
</dbReference>
<reference evidence="1" key="1">
    <citation type="submission" date="2020-08" db="EMBL/GenBank/DDBJ databases">
        <title>Multicomponent nature underlies the extraordinary mechanical properties of spider dragline silk.</title>
        <authorList>
            <person name="Kono N."/>
            <person name="Nakamura H."/>
            <person name="Mori M."/>
            <person name="Yoshida Y."/>
            <person name="Ohtoshi R."/>
            <person name="Malay A.D."/>
            <person name="Moran D.A.P."/>
            <person name="Tomita M."/>
            <person name="Numata K."/>
            <person name="Arakawa K."/>
        </authorList>
    </citation>
    <scope>NUCLEOTIDE SEQUENCE</scope>
</reference>
<evidence type="ECO:0000313" key="1">
    <source>
        <dbReference type="EMBL" id="GFY43862.1"/>
    </source>
</evidence>
<dbReference type="OrthoDB" id="10295129at2759"/>
<accession>A0A8X7BV81</accession>